<dbReference type="GO" id="GO:0085020">
    <property type="term" value="P:protein K6-linked ubiquitination"/>
    <property type="evidence" value="ECO:0007669"/>
    <property type="project" value="TreeGrafter"/>
</dbReference>
<keyword evidence="5" id="KW-1185">Reference proteome</keyword>
<evidence type="ECO:0000256" key="1">
    <source>
        <dbReference type="ARBA" id="ARBA00022737"/>
    </source>
</evidence>
<keyword evidence="1" id="KW-0677">Repeat</keyword>
<dbReference type="InterPro" id="IPR002110">
    <property type="entry name" value="Ankyrin_rpt"/>
</dbReference>
<dbReference type="Gene3D" id="1.25.40.20">
    <property type="entry name" value="Ankyrin repeat-containing domain"/>
    <property type="match status" value="2"/>
</dbReference>
<dbReference type="PANTHER" id="PTHR24171:SF8">
    <property type="entry name" value="BRCA1-ASSOCIATED RING DOMAIN PROTEIN 1"/>
    <property type="match status" value="1"/>
</dbReference>
<dbReference type="EMBL" id="JAODUP010000481">
    <property type="protein sequence ID" value="KAK2148809.1"/>
    <property type="molecule type" value="Genomic_DNA"/>
</dbReference>
<proteinExistence type="predicted"/>
<dbReference type="GO" id="GO:0031436">
    <property type="term" value="C:BRCA1-BARD1 complex"/>
    <property type="evidence" value="ECO:0007669"/>
    <property type="project" value="TreeGrafter"/>
</dbReference>
<dbReference type="PANTHER" id="PTHR24171">
    <property type="entry name" value="ANKYRIN REPEAT DOMAIN-CONTAINING PROTEIN 39-RELATED"/>
    <property type="match status" value="1"/>
</dbReference>
<dbReference type="PROSITE" id="PS50297">
    <property type="entry name" value="ANK_REP_REGION"/>
    <property type="match status" value="2"/>
</dbReference>
<dbReference type="SMART" id="SM00248">
    <property type="entry name" value="ANK"/>
    <property type="match status" value="4"/>
</dbReference>
<feature type="repeat" description="ANK" evidence="3">
    <location>
        <begin position="96"/>
        <end position="128"/>
    </location>
</feature>
<evidence type="ECO:0000256" key="3">
    <source>
        <dbReference type="PROSITE-ProRule" id="PRU00023"/>
    </source>
</evidence>
<evidence type="ECO:0000313" key="4">
    <source>
        <dbReference type="EMBL" id="KAK2148809.1"/>
    </source>
</evidence>
<sequence length="174" mass="19089">MIPVNIMGLKPPNDTQLLARIVLLCNVEVELVQLLLQNNYNPNYPQNCSDIISVTIDGRTTSVDMSPLHLAMYEGQKDITELLLKYGAEVNRQTKLGKTALHMASMFGHTDALELLLQHGCDIDAVDCGNNTALAYAINGQHPSTTKLLIEGGASLENINDNDASFLDMVLFFN</sequence>
<name>A0AAD9MZK2_9ANNE</name>
<accession>A0AAD9MZK2</accession>
<dbReference type="GO" id="GO:0070531">
    <property type="term" value="C:BRCA1-A complex"/>
    <property type="evidence" value="ECO:0007669"/>
    <property type="project" value="TreeGrafter"/>
</dbReference>
<dbReference type="AlphaFoldDB" id="A0AAD9MZK2"/>
<dbReference type="PROSITE" id="PS50088">
    <property type="entry name" value="ANK_REPEAT"/>
    <property type="match status" value="2"/>
</dbReference>
<feature type="repeat" description="ANK" evidence="3">
    <location>
        <begin position="63"/>
        <end position="95"/>
    </location>
</feature>
<dbReference type="InterPro" id="IPR036770">
    <property type="entry name" value="Ankyrin_rpt-contain_sf"/>
</dbReference>
<reference evidence="4" key="1">
    <citation type="journal article" date="2023" name="Mol. Biol. Evol.">
        <title>Third-Generation Sequencing Reveals the Adaptive Role of the Epigenome in Three Deep-Sea Polychaetes.</title>
        <authorList>
            <person name="Perez M."/>
            <person name="Aroh O."/>
            <person name="Sun Y."/>
            <person name="Lan Y."/>
            <person name="Juniper S.K."/>
            <person name="Young C.R."/>
            <person name="Angers B."/>
            <person name="Qian P.Y."/>
        </authorList>
    </citation>
    <scope>NUCLEOTIDE SEQUENCE</scope>
    <source>
        <strain evidence="4">P08H-3</strain>
    </source>
</reference>
<dbReference type="Proteomes" id="UP001208570">
    <property type="component" value="Unassembled WGS sequence"/>
</dbReference>
<evidence type="ECO:0000256" key="2">
    <source>
        <dbReference type="ARBA" id="ARBA00023043"/>
    </source>
</evidence>
<gene>
    <name evidence="4" type="ORF">LSH36_481g01031</name>
</gene>
<dbReference type="Pfam" id="PF12796">
    <property type="entry name" value="Ank_2"/>
    <property type="match status" value="1"/>
</dbReference>
<keyword evidence="2 3" id="KW-0040">ANK repeat</keyword>
<dbReference type="GO" id="GO:0004842">
    <property type="term" value="F:ubiquitin-protein transferase activity"/>
    <property type="evidence" value="ECO:0007669"/>
    <property type="project" value="TreeGrafter"/>
</dbReference>
<comment type="caution">
    <text evidence="4">The sequence shown here is derived from an EMBL/GenBank/DDBJ whole genome shotgun (WGS) entry which is preliminary data.</text>
</comment>
<protein>
    <submittedName>
        <fullName evidence="4">Uncharacterized protein</fullName>
    </submittedName>
</protein>
<evidence type="ECO:0000313" key="5">
    <source>
        <dbReference type="Proteomes" id="UP001208570"/>
    </source>
</evidence>
<organism evidence="4 5">
    <name type="scientific">Paralvinella palmiformis</name>
    <dbReference type="NCBI Taxonomy" id="53620"/>
    <lineage>
        <taxon>Eukaryota</taxon>
        <taxon>Metazoa</taxon>
        <taxon>Spiralia</taxon>
        <taxon>Lophotrochozoa</taxon>
        <taxon>Annelida</taxon>
        <taxon>Polychaeta</taxon>
        <taxon>Sedentaria</taxon>
        <taxon>Canalipalpata</taxon>
        <taxon>Terebellida</taxon>
        <taxon>Terebelliformia</taxon>
        <taxon>Alvinellidae</taxon>
        <taxon>Paralvinella</taxon>
    </lineage>
</organism>
<dbReference type="SUPFAM" id="SSF48403">
    <property type="entry name" value="Ankyrin repeat"/>
    <property type="match status" value="1"/>
</dbReference>